<gene>
    <name evidence="4" type="ORF">HHUSO_G21532</name>
</gene>
<organism evidence="4 5">
    <name type="scientific">Huso huso</name>
    <name type="common">Beluga</name>
    <name type="synonym">Acipenser huso</name>
    <dbReference type="NCBI Taxonomy" id="61971"/>
    <lineage>
        <taxon>Eukaryota</taxon>
        <taxon>Metazoa</taxon>
        <taxon>Chordata</taxon>
        <taxon>Craniata</taxon>
        <taxon>Vertebrata</taxon>
        <taxon>Euteleostomi</taxon>
        <taxon>Actinopterygii</taxon>
        <taxon>Chondrostei</taxon>
        <taxon>Acipenseriformes</taxon>
        <taxon>Acipenseridae</taxon>
        <taxon>Huso</taxon>
    </lineage>
</organism>
<feature type="domain" description="Ig-like" evidence="3">
    <location>
        <begin position="44"/>
        <end position="134"/>
    </location>
</feature>
<keyword evidence="1" id="KW-0732">Signal</keyword>
<dbReference type="InterPro" id="IPR003599">
    <property type="entry name" value="Ig_sub"/>
</dbReference>
<dbReference type="Pfam" id="PF13927">
    <property type="entry name" value="Ig_3"/>
    <property type="match status" value="1"/>
</dbReference>
<evidence type="ECO:0000313" key="5">
    <source>
        <dbReference type="Proteomes" id="UP001369086"/>
    </source>
</evidence>
<name>A0ABR0YZI2_HUSHU</name>
<dbReference type="SMART" id="SM00408">
    <property type="entry name" value="IGc2"/>
    <property type="match status" value="3"/>
</dbReference>
<sequence length="329" mass="36533">MGHSAAIPTVSLQRCCWEAGISLLTDCREMCPNPILLSVSEGCPKAVLTLQPAWSQIFTGETVTLSCEVEGGFADWRFKQYRDGREEAGCSDQYSRRYGDSCTISNTQHYHSGVYWCESASGQERSNAVTLTVSNGLVLLQTPPQPVFEGDSLTLRCRVWSYKATRVAFYKDNEELQSRADTELNVARVSKSDEGFYKCRAEWWDFTYSGDSAEVRVTVRELPQTTLTLEPPFPEIFTGETVTLRCGVEGGSAGWKYLWYKDSEDTPVLQTAGRSITGDSYTITAAAVSDQGQYCCRGQRGDQPLYSQLSDPVTVTVSGEFINTVILLH</sequence>
<dbReference type="InterPro" id="IPR050488">
    <property type="entry name" value="Ig_Fc_receptor"/>
</dbReference>
<dbReference type="PANTHER" id="PTHR11481">
    <property type="entry name" value="IMMUNOGLOBULIN FC RECEPTOR"/>
    <property type="match status" value="1"/>
</dbReference>
<dbReference type="SUPFAM" id="SSF48726">
    <property type="entry name" value="Immunoglobulin"/>
    <property type="match status" value="3"/>
</dbReference>
<proteinExistence type="predicted"/>
<dbReference type="InterPro" id="IPR036179">
    <property type="entry name" value="Ig-like_dom_sf"/>
</dbReference>
<dbReference type="InterPro" id="IPR007110">
    <property type="entry name" value="Ig-like_dom"/>
</dbReference>
<dbReference type="Gene3D" id="2.60.40.10">
    <property type="entry name" value="Immunoglobulins"/>
    <property type="match status" value="3"/>
</dbReference>
<evidence type="ECO:0000256" key="1">
    <source>
        <dbReference type="ARBA" id="ARBA00022729"/>
    </source>
</evidence>
<evidence type="ECO:0000259" key="3">
    <source>
        <dbReference type="PROSITE" id="PS50835"/>
    </source>
</evidence>
<protein>
    <submittedName>
        <fullName evidence="4">Fc receptor-like protein 2</fullName>
    </submittedName>
</protein>
<dbReference type="PROSITE" id="PS50835">
    <property type="entry name" value="IG_LIKE"/>
    <property type="match status" value="3"/>
</dbReference>
<dbReference type="Proteomes" id="UP001369086">
    <property type="component" value="Unassembled WGS sequence"/>
</dbReference>
<keyword evidence="2" id="KW-1015">Disulfide bond</keyword>
<dbReference type="SMART" id="SM00409">
    <property type="entry name" value="IG"/>
    <property type="match status" value="3"/>
</dbReference>
<comment type="caution">
    <text evidence="4">The sequence shown here is derived from an EMBL/GenBank/DDBJ whole genome shotgun (WGS) entry which is preliminary data.</text>
</comment>
<dbReference type="InterPro" id="IPR013783">
    <property type="entry name" value="Ig-like_fold"/>
</dbReference>
<accession>A0ABR0YZI2</accession>
<feature type="domain" description="Ig-like" evidence="3">
    <location>
        <begin position="149"/>
        <end position="218"/>
    </location>
</feature>
<evidence type="ECO:0000313" key="4">
    <source>
        <dbReference type="EMBL" id="KAK6477883.1"/>
    </source>
</evidence>
<reference evidence="4 5" key="1">
    <citation type="submission" date="2021-05" db="EMBL/GenBank/DDBJ databases">
        <authorList>
            <person name="Zahm M."/>
            <person name="Klopp C."/>
            <person name="Cabau C."/>
            <person name="Kuhl H."/>
            <person name="Suciu R."/>
            <person name="Ciorpac M."/>
            <person name="Holostenco D."/>
            <person name="Gessner J."/>
            <person name="Wuertz S."/>
            <person name="Hohne C."/>
            <person name="Stock M."/>
            <person name="Gislard M."/>
            <person name="Lluch J."/>
            <person name="Milhes M."/>
            <person name="Lampietro C."/>
            <person name="Lopez Roques C."/>
            <person name="Donnadieu C."/>
            <person name="Du K."/>
            <person name="Schartl M."/>
            <person name="Guiguen Y."/>
        </authorList>
    </citation>
    <scope>NUCLEOTIDE SEQUENCE [LARGE SCALE GENOMIC DNA]</scope>
    <source>
        <strain evidence="4">Hh-F2</strain>
        <tissue evidence="4">Blood</tissue>
    </source>
</reference>
<dbReference type="EMBL" id="JAHFZB010000020">
    <property type="protein sequence ID" value="KAK6477883.1"/>
    <property type="molecule type" value="Genomic_DNA"/>
</dbReference>
<keyword evidence="5" id="KW-1185">Reference proteome</keyword>
<dbReference type="PANTHER" id="PTHR11481:SF64">
    <property type="entry name" value="FC RECEPTOR-LIKE PROTEIN 4"/>
    <property type="match status" value="1"/>
</dbReference>
<feature type="domain" description="Ig-like" evidence="3">
    <location>
        <begin position="223"/>
        <end position="316"/>
    </location>
</feature>
<evidence type="ECO:0000256" key="2">
    <source>
        <dbReference type="ARBA" id="ARBA00023157"/>
    </source>
</evidence>
<dbReference type="InterPro" id="IPR003598">
    <property type="entry name" value="Ig_sub2"/>
</dbReference>
<dbReference type="Pfam" id="PF13895">
    <property type="entry name" value="Ig_2"/>
    <property type="match status" value="2"/>
</dbReference>